<protein>
    <recommendedName>
        <fullName evidence="7">SAM-dependent MTase RsmB/NOP-type domain-containing protein</fullName>
    </recommendedName>
</protein>
<keyword evidence="4 6" id="KW-0949">S-adenosyl-L-methionine</keyword>
<keyword evidence="5 6" id="KW-0694">RNA-binding</keyword>
<evidence type="ECO:0000256" key="3">
    <source>
        <dbReference type="ARBA" id="ARBA00022679"/>
    </source>
</evidence>
<dbReference type="PRINTS" id="PR02008">
    <property type="entry name" value="RCMTFAMILY"/>
</dbReference>
<dbReference type="PROSITE" id="PS01153">
    <property type="entry name" value="NOL1_NOP2_SUN"/>
    <property type="match status" value="1"/>
</dbReference>
<feature type="binding site" evidence="6">
    <location>
        <position position="257"/>
    </location>
    <ligand>
        <name>S-adenosyl-L-methionine</name>
        <dbReference type="ChEBI" id="CHEBI:59789"/>
    </ligand>
</feature>
<dbReference type="CDD" id="cd21150">
    <property type="entry name" value="PUA_NSun6-like"/>
    <property type="match status" value="1"/>
</dbReference>
<dbReference type="AlphaFoldDB" id="A0ABD0T655"/>
<evidence type="ECO:0000259" key="7">
    <source>
        <dbReference type="PROSITE" id="PS51686"/>
    </source>
</evidence>
<name>A0ABD0T655_LOXSC</name>
<dbReference type="Pfam" id="PF01189">
    <property type="entry name" value="Methyltr_RsmB-F"/>
    <property type="match status" value="1"/>
</dbReference>
<evidence type="ECO:0000256" key="6">
    <source>
        <dbReference type="PROSITE-ProRule" id="PRU01023"/>
    </source>
</evidence>
<gene>
    <name evidence="8" type="ORF">ABMA28_016869</name>
</gene>
<feature type="active site" description="Nucleophile" evidence="6">
    <location>
        <position position="336"/>
    </location>
</feature>
<evidence type="ECO:0000313" key="9">
    <source>
        <dbReference type="Proteomes" id="UP001549921"/>
    </source>
</evidence>
<dbReference type="CDD" id="cd02440">
    <property type="entry name" value="AdoMet_MTases"/>
    <property type="match status" value="1"/>
</dbReference>
<dbReference type="GO" id="GO:0008168">
    <property type="term" value="F:methyltransferase activity"/>
    <property type="evidence" value="ECO:0007669"/>
    <property type="project" value="UniProtKB-KW"/>
</dbReference>
<dbReference type="InterPro" id="IPR023267">
    <property type="entry name" value="RCMT"/>
</dbReference>
<dbReference type="PROSITE" id="PS51686">
    <property type="entry name" value="SAM_MT_RSMB_NOP"/>
    <property type="match status" value="1"/>
</dbReference>
<proteinExistence type="inferred from homology"/>
<feature type="binding site" evidence="6">
    <location>
        <position position="286"/>
    </location>
    <ligand>
        <name>S-adenosyl-L-methionine</name>
        <dbReference type="ChEBI" id="CHEBI:59789"/>
    </ligand>
</feature>
<dbReference type="Gene3D" id="2.30.130.10">
    <property type="entry name" value="PUA domain"/>
    <property type="match status" value="1"/>
</dbReference>
<evidence type="ECO:0000256" key="5">
    <source>
        <dbReference type="ARBA" id="ARBA00022884"/>
    </source>
</evidence>
<dbReference type="InterPro" id="IPR036974">
    <property type="entry name" value="PUA_sf"/>
</dbReference>
<feature type="binding site" evidence="6">
    <location>
        <position position="230"/>
    </location>
    <ligand>
        <name>S-adenosyl-L-methionine</name>
        <dbReference type="ChEBI" id="CHEBI:59789"/>
    </ligand>
</feature>
<accession>A0ABD0T655</accession>
<dbReference type="SUPFAM" id="SSF53335">
    <property type="entry name" value="S-adenosyl-L-methionine-dependent methyltransferases"/>
    <property type="match status" value="1"/>
</dbReference>
<feature type="binding site" evidence="6">
    <location>
        <begin position="206"/>
        <end position="212"/>
    </location>
    <ligand>
        <name>S-adenosyl-L-methionine</name>
        <dbReference type="ChEBI" id="CHEBI:59789"/>
    </ligand>
</feature>
<evidence type="ECO:0000313" key="8">
    <source>
        <dbReference type="EMBL" id="KAL0838838.1"/>
    </source>
</evidence>
<dbReference type="InterPro" id="IPR049560">
    <property type="entry name" value="MeTrfase_RsmB-F_NOP2_cat"/>
</dbReference>
<comment type="similarity">
    <text evidence="1 6">Belongs to the class I-like SAM-binding methyltransferase superfamily. RsmB/NOP family.</text>
</comment>
<sequence length="416" mass="46015">MQNLQEWLSQPPRYTTFRVNKLKKFDCDSLTGFLKTKSKELNTSALPNFYFIKSDCLVLEQWPEEVEVKKGNKEVIVDALCAAAVLRGAHVFAPGVMGMPMNCQLGEKVDIYGDMEGQCKRGLKITFEGKKLFVGTGVLRMLRQDLFDNGVQPSGIAIETLLPVSRLPVVNETICPPGVLLLQNLPSIVCGWVLNALPHENILDMCAAPGNKTTHLGEMSNNQAKIIALDKTPQKSEKIKENCIKQGVSCVNAYAFDSTKCCSLDSNNVDSGPPFPPNSFDKVLLDAPCSGLGQRPQLNNKMTPKMLESYKFVQRKLMKAAVEVLKIGGKLVYSTCTVTVEENEGMVQWALEKFPCLQLIPAEPLLGGPGLRESGLSDAQRVMVQRFSPEVDPLRLVEPIYRDSIGFFIAKFTKTH</sequence>
<dbReference type="PROSITE" id="PS50890">
    <property type="entry name" value="PUA"/>
    <property type="match status" value="1"/>
</dbReference>
<dbReference type="InterPro" id="IPR015947">
    <property type="entry name" value="PUA-like_sf"/>
</dbReference>
<keyword evidence="2 6" id="KW-0489">Methyltransferase</keyword>
<dbReference type="GO" id="GO:0003723">
    <property type="term" value="F:RNA binding"/>
    <property type="evidence" value="ECO:0007669"/>
    <property type="project" value="UniProtKB-UniRule"/>
</dbReference>
<comment type="caution">
    <text evidence="8">The sequence shown here is derived from an EMBL/GenBank/DDBJ whole genome shotgun (WGS) entry which is preliminary data.</text>
</comment>
<evidence type="ECO:0000256" key="1">
    <source>
        <dbReference type="ARBA" id="ARBA00007494"/>
    </source>
</evidence>
<reference evidence="8 9" key="1">
    <citation type="submission" date="2024-06" db="EMBL/GenBank/DDBJ databases">
        <title>A chromosome-level genome assembly of beet webworm, Loxostege sticticalis.</title>
        <authorList>
            <person name="Zhang Y."/>
        </authorList>
    </citation>
    <scope>NUCLEOTIDE SEQUENCE [LARGE SCALE GENOMIC DNA]</scope>
    <source>
        <strain evidence="8">AQ028</strain>
        <tissue evidence="8">Male pupae</tissue>
    </source>
</reference>
<feature type="domain" description="SAM-dependent MTase RsmB/NOP-type" evidence="7">
    <location>
        <begin position="115"/>
        <end position="415"/>
    </location>
</feature>
<dbReference type="Proteomes" id="UP001549921">
    <property type="component" value="Unassembled WGS sequence"/>
</dbReference>
<dbReference type="EMBL" id="JBEDNZ010000009">
    <property type="protein sequence ID" value="KAL0838838.1"/>
    <property type="molecule type" value="Genomic_DNA"/>
</dbReference>
<keyword evidence="3 6" id="KW-0808">Transferase</keyword>
<dbReference type="InterPro" id="IPR029063">
    <property type="entry name" value="SAM-dependent_MTases_sf"/>
</dbReference>
<dbReference type="PANTHER" id="PTHR22807">
    <property type="entry name" value="NOP2 YEAST -RELATED NOL1/NOP2/FMU SUN DOMAIN-CONTAINING"/>
    <property type="match status" value="1"/>
</dbReference>
<dbReference type="PANTHER" id="PTHR22807:SF34">
    <property type="entry name" value="TRNA (CYTOSINE(72)-C(5))-METHYLTRANSFERASE NSUN6"/>
    <property type="match status" value="1"/>
</dbReference>
<dbReference type="EMBL" id="JBEDNZ010000009">
    <property type="protein sequence ID" value="KAL0838839.1"/>
    <property type="molecule type" value="Genomic_DNA"/>
</dbReference>
<organism evidence="8 9">
    <name type="scientific">Loxostege sticticalis</name>
    <name type="common">Beet webworm moth</name>
    <dbReference type="NCBI Taxonomy" id="481309"/>
    <lineage>
        <taxon>Eukaryota</taxon>
        <taxon>Metazoa</taxon>
        <taxon>Ecdysozoa</taxon>
        <taxon>Arthropoda</taxon>
        <taxon>Hexapoda</taxon>
        <taxon>Insecta</taxon>
        <taxon>Pterygota</taxon>
        <taxon>Neoptera</taxon>
        <taxon>Endopterygota</taxon>
        <taxon>Lepidoptera</taxon>
        <taxon>Glossata</taxon>
        <taxon>Ditrysia</taxon>
        <taxon>Pyraloidea</taxon>
        <taxon>Crambidae</taxon>
        <taxon>Pyraustinae</taxon>
        <taxon>Loxostege</taxon>
    </lineage>
</organism>
<dbReference type="InterPro" id="IPR018314">
    <property type="entry name" value="RsmB/NOL1/NOP2-like_CS"/>
</dbReference>
<dbReference type="Gene3D" id="3.40.50.150">
    <property type="entry name" value="Vaccinia Virus protein VP39"/>
    <property type="match status" value="1"/>
</dbReference>
<evidence type="ECO:0000256" key="2">
    <source>
        <dbReference type="ARBA" id="ARBA00022603"/>
    </source>
</evidence>
<dbReference type="GO" id="GO:0032259">
    <property type="term" value="P:methylation"/>
    <property type="evidence" value="ECO:0007669"/>
    <property type="project" value="UniProtKB-KW"/>
</dbReference>
<dbReference type="SUPFAM" id="SSF88697">
    <property type="entry name" value="PUA domain-like"/>
    <property type="match status" value="1"/>
</dbReference>
<dbReference type="InterPro" id="IPR001678">
    <property type="entry name" value="MeTrfase_RsmB-F_NOP2_dom"/>
</dbReference>
<evidence type="ECO:0000256" key="4">
    <source>
        <dbReference type="ARBA" id="ARBA00022691"/>
    </source>
</evidence>